<reference evidence="1 2" key="1">
    <citation type="submission" date="2023-01" db="EMBL/GenBank/DDBJ databases">
        <title>Vibrio sp. KJ40-1 sp.nov, isolated from marine algae.</title>
        <authorList>
            <person name="Butt M."/>
            <person name="Kim J.M.J."/>
            <person name="Jeon C.O.C."/>
        </authorList>
    </citation>
    <scope>NUCLEOTIDE SEQUENCE [LARGE SCALE GENOMIC DNA]</scope>
    <source>
        <strain evidence="1 2">KJ40-1</strain>
    </source>
</reference>
<organism evidence="1 2">
    <name type="scientific">Vibrio algarum</name>
    <dbReference type="NCBI Taxonomy" id="3020714"/>
    <lineage>
        <taxon>Bacteria</taxon>
        <taxon>Pseudomonadati</taxon>
        <taxon>Pseudomonadota</taxon>
        <taxon>Gammaproteobacteria</taxon>
        <taxon>Vibrionales</taxon>
        <taxon>Vibrionaceae</taxon>
        <taxon>Vibrio</taxon>
    </lineage>
</organism>
<dbReference type="EMBL" id="JAQLOI010000001">
    <property type="protein sequence ID" value="MDB1122945.1"/>
    <property type="molecule type" value="Genomic_DNA"/>
</dbReference>
<sequence>MKKHNCETCKHRAKYDKNPNSLSGKLWRWHINFCPGWKGYMASLESEKKDEVLKKYHLN</sequence>
<keyword evidence="2" id="KW-1185">Reference proteome</keyword>
<proteinExistence type="predicted"/>
<accession>A0ABT4YN36</accession>
<evidence type="ECO:0000313" key="2">
    <source>
        <dbReference type="Proteomes" id="UP001210678"/>
    </source>
</evidence>
<gene>
    <name evidence="1" type="ORF">PGX00_04285</name>
</gene>
<evidence type="ECO:0000313" key="1">
    <source>
        <dbReference type="EMBL" id="MDB1122945.1"/>
    </source>
</evidence>
<protein>
    <submittedName>
        <fullName evidence="1">Uncharacterized protein</fullName>
    </submittedName>
</protein>
<comment type="caution">
    <text evidence="1">The sequence shown here is derived from an EMBL/GenBank/DDBJ whole genome shotgun (WGS) entry which is preliminary data.</text>
</comment>
<name>A0ABT4YN36_9VIBR</name>
<dbReference type="RefSeq" id="WP_272133170.1">
    <property type="nucleotide sequence ID" value="NZ_JAQLOI010000001.1"/>
</dbReference>
<dbReference type="Proteomes" id="UP001210678">
    <property type="component" value="Unassembled WGS sequence"/>
</dbReference>